<feature type="non-terminal residue" evidence="2">
    <location>
        <position position="1"/>
    </location>
</feature>
<evidence type="ECO:0000313" key="2">
    <source>
        <dbReference type="EMBL" id="GIQ86453.1"/>
    </source>
</evidence>
<keyword evidence="3" id="KW-1185">Reference proteome</keyword>
<gene>
    <name evidence="2" type="ORF">KIPB_008308</name>
</gene>
<feature type="compositionally biased region" description="Pro residues" evidence="1">
    <location>
        <begin position="356"/>
        <end position="367"/>
    </location>
</feature>
<organism evidence="2 3">
    <name type="scientific">Kipferlia bialata</name>
    <dbReference type="NCBI Taxonomy" id="797122"/>
    <lineage>
        <taxon>Eukaryota</taxon>
        <taxon>Metamonada</taxon>
        <taxon>Carpediemonas-like organisms</taxon>
        <taxon>Kipferlia</taxon>
    </lineage>
</organism>
<accession>A0A9K3D267</accession>
<feature type="region of interest" description="Disordered" evidence="1">
    <location>
        <begin position="1584"/>
        <end position="1611"/>
    </location>
</feature>
<evidence type="ECO:0000313" key="3">
    <source>
        <dbReference type="Proteomes" id="UP000265618"/>
    </source>
</evidence>
<comment type="caution">
    <text evidence="2">The sequence shown here is derived from an EMBL/GenBank/DDBJ whole genome shotgun (WGS) entry which is preliminary data.</text>
</comment>
<protein>
    <submittedName>
        <fullName evidence="2">Uncharacterized protein</fullName>
    </submittedName>
</protein>
<sequence length="1765" mass="186124">MSGGRLVCVRVLSDRTCVTEDVTDCLLGTDGVPASDKDPIVGIRFSADVGRVYVSTACTLSVLSMQTRRGGIPTLCLLASLPQEGASTYVHNNSKALLLCQRDYVRGYMLLEDEDVQRRSGKFAVRPEVSMGGLERRLIRSPSMIMPSSLPALALCAPVRCPLDTVLASSVVGSCLLVVGAKGGAVSVSLVQPVPSVLSPAMAPVTLSCQVSEDIAPSDVFLLPLPSVQPLVPVHPDRQLLRRRHLLVLPGSVPILLEGVTLEAHTGHLVRGLAQEKGRDIDVGGGQRGWGCESGEPGDRSQLVKQLTSLYRRKRYGHTFSAAAGAWILANGMASPLAIHVTPSPPVGSDVDVPEPAEPAPPSPSVPVPEGQEGTEEGVGVDAYMRVDEMEREHQLWRCVGVVGTQRSDGGQGQVVQSRRRGDVLSLSVTPCPCLTPNLPPTLSSVRGLPPLSLDRETQVVSMSVGTGVCAAGSPVCVHRDRVCVVTHTAKTNTYSLVVLPLSLNTLKVDKHGLLRAKGLATVPLAFPPDTAVGATPTYPALCCIVSGGDTLYMSVSGMGCVYRVPIPEAVLADPTSQSPASPCTLQTLHTLDRGAEVAGVSASHGLLVVRCAEYTVVLETETDTETETYPPMDTLSVCLRLDGKYRSVSIQSRSVLTATAPSSVSVHTLTRAHDTPGSDPLKALLLHAPQAVRGMSQTVRADVPGMNRLLGSVCVGEYVLVLGSDSITGGGSISHRLCILVYDWEGDKVCHWRLPETLLPTRISTLSTIPVIEATSPSLSPTLLSAYAPPLLVLTSGSGVGIGSLSVPIEVFKFRLDCIAKGSSHIVCDKANLFGGWLFPPLPSPSIECLGPAMNDLPDCYASMLSPVLVQAYSEYRRPLGTGCVPGAIAQLGIHAQAQINPNVRGGLIQAVQSVLTLPCTQPGGDAVPSLVVTEAAQEQEGRAPWVRNNSIMDHPGILSLVTSSPAHIRSCVCVNVHLGEGQGQVCAVIPGPGGHKGGVMVFSDVSDAREREMCRVSVCDPSPSHGWEGVCRILSVIPYDVGYAILGEVGEGAESGGGSVSSLPPSSVCLCLCSVQGDIGYESLVVHHRADYALPAHLQTEALSLASREAEGCYTPLPPFCPSAPPTEWWIGSTTGTGPSLICTPLPFLDRFRQAILPFRRRLSRHVLSLLDHMSHEAVLDVLAQACKGVGLVVDSDTASVLVSETVSALLQCGNVSPTVDAGVYALAAWLLKRFVGQAGSLSTWARQVHAFAAHRCLGSLAPCIPVTFRHPSDPSRPAKLYSAVLAVLAVQDPVSLERVLDMWVQAGVASYSEVGPGLCVMADGAQRVGRGVPDSFRRILFRYYDGRGLHHMALKSLLACSHEDTPSAPGTPSVSATEYVRQHPRLSTVAVYGHVASLLYLDPAGAASLFASMPEALCPVQAVVESTVKLGLSLLAGGRGGNLTRGVDAASPAELYTAAHRLLCHRDGALAGPVSLGCRAVLGKGQEGMLNAGDFTYPLYLYLSAVCKMKGGPLRLKGLHASAVALSLRHAASDEDVRDVIALCTDVPLTDTVSMAQEAGRPACLDTLYLRCADAADAAQAEANTETAQEGTSVSAPDSPRETVPVSSGHPLRRQAVFCLLDGGSIDRAFTLVARLGREGKGGDLWDDAIMHAAAAGLGAQVLQRCVEGSFPVAITTVSDILRHIDTDHIIPGFDRSLVALGLYGATGVYFWRSLEGMSRTHMLHLLRQLVTQKGRGRRVEGADQCVFCERPLVVAGAGETQ</sequence>
<reference evidence="2 3" key="1">
    <citation type="journal article" date="2018" name="PLoS ONE">
        <title>The draft genome of Kipferlia bialata reveals reductive genome evolution in fornicate parasites.</title>
        <authorList>
            <person name="Tanifuji G."/>
            <person name="Takabayashi S."/>
            <person name="Kume K."/>
            <person name="Takagi M."/>
            <person name="Nakayama T."/>
            <person name="Kamikawa R."/>
            <person name="Inagaki Y."/>
            <person name="Hashimoto T."/>
        </authorList>
    </citation>
    <scope>NUCLEOTIDE SEQUENCE [LARGE SCALE GENOMIC DNA]</scope>
    <source>
        <strain evidence="2">NY0173</strain>
    </source>
</reference>
<evidence type="ECO:0000256" key="1">
    <source>
        <dbReference type="SAM" id="MobiDB-lite"/>
    </source>
</evidence>
<proteinExistence type="predicted"/>
<feature type="region of interest" description="Disordered" evidence="1">
    <location>
        <begin position="345"/>
        <end position="377"/>
    </location>
</feature>
<name>A0A9K3D267_9EUKA</name>
<dbReference type="EMBL" id="BDIP01002538">
    <property type="protein sequence ID" value="GIQ86453.1"/>
    <property type="molecule type" value="Genomic_DNA"/>
</dbReference>
<dbReference type="Proteomes" id="UP000265618">
    <property type="component" value="Unassembled WGS sequence"/>
</dbReference>